<comment type="caution">
    <text evidence="2">The sequence shown here is derived from an EMBL/GenBank/DDBJ whole genome shotgun (WGS) entry which is preliminary data.</text>
</comment>
<protein>
    <submittedName>
        <fullName evidence="2">Uncharacterized protein</fullName>
    </submittedName>
</protein>
<dbReference type="EMBL" id="JAHRHJ020000006">
    <property type="protein sequence ID" value="KAH9312207.1"/>
    <property type="molecule type" value="Genomic_DNA"/>
</dbReference>
<keyword evidence="3" id="KW-1185">Reference proteome</keyword>
<evidence type="ECO:0000313" key="3">
    <source>
        <dbReference type="Proteomes" id="UP000824469"/>
    </source>
</evidence>
<dbReference type="Proteomes" id="UP000824469">
    <property type="component" value="Unassembled WGS sequence"/>
</dbReference>
<accession>A0AA38FX34</accession>
<feature type="region of interest" description="Disordered" evidence="1">
    <location>
        <begin position="33"/>
        <end position="59"/>
    </location>
</feature>
<dbReference type="AlphaFoldDB" id="A0AA38FX34"/>
<name>A0AA38FX34_TAXCH</name>
<feature type="compositionally biased region" description="Basic residues" evidence="1">
    <location>
        <begin position="50"/>
        <end position="59"/>
    </location>
</feature>
<organism evidence="2 3">
    <name type="scientific">Taxus chinensis</name>
    <name type="common">Chinese yew</name>
    <name type="synonym">Taxus wallichiana var. chinensis</name>
    <dbReference type="NCBI Taxonomy" id="29808"/>
    <lineage>
        <taxon>Eukaryota</taxon>
        <taxon>Viridiplantae</taxon>
        <taxon>Streptophyta</taxon>
        <taxon>Embryophyta</taxon>
        <taxon>Tracheophyta</taxon>
        <taxon>Spermatophyta</taxon>
        <taxon>Pinopsida</taxon>
        <taxon>Pinidae</taxon>
        <taxon>Conifers II</taxon>
        <taxon>Cupressales</taxon>
        <taxon>Taxaceae</taxon>
        <taxon>Taxus</taxon>
    </lineage>
</organism>
<reference evidence="2 3" key="1">
    <citation type="journal article" date="2021" name="Nat. Plants">
        <title>The Taxus genome provides insights into paclitaxel biosynthesis.</title>
        <authorList>
            <person name="Xiong X."/>
            <person name="Gou J."/>
            <person name="Liao Q."/>
            <person name="Li Y."/>
            <person name="Zhou Q."/>
            <person name="Bi G."/>
            <person name="Li C."/>
            <person name="Du R."/>
            <person name="Wang X."/>
            <person name="Sun T."/>
            <person name="Guo L."/>
            <person name="Liang H."/>
            <person name="Lu P."/>
            <person name="Wu Y."/>
            <person name="Zhang Z."/>
            <person name="Ro D.K."/>
            <person name="Shang Y."/>
            <person name="Huang S."/>
            <person name="Yan J."/>
        </authorList>
    </citation>
    <scope>NUCLEOTIDE SEQUENCE [LARGE SCALE GENOMIC DNA]</scope>
    <source>
        <strain evidence="2">Ta-2019</strain>
    </source>
</reference>
<feature type="non-terminal residue" evidence="2">
    <location>
        <position position="59"/>
    </location>
</feature>
<sequence length="59" mass="6751">MSPAEKGRGRPFRAYRRTLSCEALGHLGQKDAVDVKEPEDPPTNQIMTRVTRRKVQRSK</sequence>
<proteinExistence type="predicted"/>
<evidence type="ECO:0000256" key="1">
    <source>
        <dbReference type="SAM" id="MobiDB-lite"/>
    </source>
</evidence>
<evidence type="ECO:0000313" key="2">
    <source>
        <dbReference type="EMBL" id="KAH9312207.1"/>
    </source>
</evidence>
<gene>
    <name evidence="2" type="ORF">KI387_027242</name>
</gene>